<accession>A0ABW2VC43</accession>
<feature type="region of interest" description="Disordered" evidence="1">
    <location>
        <begin position="39"/>
        <end position="69"/>
    </location>
</feature>
<feature type="region of interest" description="Disordered" evidence="1">
    <location>
        <begin position="1"/>
        <end position="26"/>
    </location>
</feature>
<proteinExistence type="predicted"/>
<evidence type="ECO:0000313" key="3">
    <source>
        <dbReference type="Proteomes" id="UP001596957"/>
    </source>
</evidence>
<name>A0ABW2VC43_9ACTN</name>
<dbReference type="RefSeq" id="WP_381246609.1">
    <property type="nucleotide sequence ID" value="NZ_JBHTBI010000001.1"/>
</dbReference>
<dbReference type="Proteomes" id="UP001596957">
    <property type="component" value="Unassembled WGS sequence"/>
</dbReference>
<organism evidence="2 3">
    <name type="scientific">Streptomyces lutosisoli</name>
    <dbReference type="NCBI Taxonomy" id="2665721"/>
    <lineage>
        <taxon>Bacteria</taxon>
        <taxon>Bacillati</taxon>
        <taxon>Actinomycetota</taxon>
        <taxon>Actinomycetes</taxon>
        <taxon>Kitasatosporales</taxon>
        <taxon>Streptomycetaceae</taxon>
        <taxon>Streptomyces</taxon>
    </lineage>
</organism>
<feature type="compositionally biased region" description="Basic and acidic residues" evidence="1">
    <location>
        <begin position="1"/>
        <end position="10"/>
    </location>
</feature>
<gene>
    <name evidence="2" type="ORF">ACFQZP_10375</name>
</gene>
<reference evidence="3" key="1">
    <citation type="journal article" date="2019" name="Int. J. Syst. Evol. Microbiol.">
        <title>The Global Catalogue of Microorganisms (GCM) 10K type strain sequencing project: providing services to taxonomists for standard genome sequencing and annotation.</title>
        <authorList>
            <consortium name="The Broad Institute Genomics Platform"/>
            <consortium name="The Broad Institute Genome Sequencing Center for Infectious Disease"/>
            <person name="Wu L."/>
            <person name="Ma J."/>
        </authorList>
    </citation>
    <scope>NUCLEOTIDE SEQUENCE [LARGE SCALE GENOMIC DNA]</scope>
    <source>
        <strain evidence="3">CGMCC 4.7198</strain>
    </source>
</reference>
<protein>
    <submittedName>
        <fullName evidence="2">Uncharacterized protein</fullName>
    </submittedName>
</protein>
<sequence>MASDDRDRAAAARRRSPRTGAPGPRTEVYVNELTGTMSWRTVRPGGTDRDGRPRTRVTAQGAAPLPTHPAAVRSAVSVPVEALTPDQLQHHLARVGALRSHVAADVAAGTRMPTSVAARLRSASTPAATHALTAERSSAARELTRRSPSPPAPAASRGPSR</sequence>
<evidence type="ECO:0000256" key="1">
    <source>
        <dbReference type="SAM" id="MobiDB-lite"/>
    </source>
</evidence>
<comment type="caution">
    <text evidence="2">The sequence shown here is derived from an EMBL/GenBank/DDBJ whole genome shotgun (WGS) entry which is preliminary data.</text>
</comment>
<evidence type="ECO:0000313" key="2">
    <source>
        <dbReference type="EMBL" id="MFD0282083.1"/>
    </source>
</evidence>
<feature type="region of interest" description="Disordered" evidence="1">
    <location>
        <begin position="123"/>
        <end position="161"/>
    </location>
</feature>
<dbReference type="EMBL" id="JBHTEC010000001">
    <property type="protein sequence ID" value="MFD0282083.1"/>
    <property type="molecule type" value="Genomic_DNA"/>
</dbReference>
<keyword evidence="3" id="KW-1185">Reference proteome</keyword>